<dbReference type="EMBL" id="BQXO01000004">
    <property type="protein sequence ID" value="GKT06188.1"/>
    <property type="molecule type" value="Genomic_DNA"/>
</dbReference>
<keyword evidence="2" id="KW-1185">Reference proteome</keyword>
<evidence type="ECO:0000313" key="2">
    <source>
        <dbReference type="Proteomes" id="UP001628078"/>
    </source>
</evidence>
<protein>
    <submittedName>
        <fullName evidence="1">Uncharacterized protein</fullName>
    </submittedName>
</protein>
<dbReference type="RefSeq" id="WP_407884120.1">
    <property type="nucleotide sequence ID" value="NZ_BQXO01000004.1"/>
</dbReference>
<gene>
    <name evidence="1" type="ORF">JCM31185_14750</name>
</gene>
<name>A0ABQ5JUE1_9LACO</name>
<sequence>MAIFGKKSSTEASTNQAMTIDQAQTMILDAVTHQFGDSQTVLPDFSVVSGWASADFVAFRSFDVQIKIGVKPENARDVNRLKILVAIGPRLVPLYDLLESDLRGQYERICSPEHLATDVRLLEHYLVWRLTPEQRLKFGLTMD</sequence>
<evidence type="ECO:0000313" key="1">
    <source>
        <dbReference type="EMBL" id="GKT06188.1"/>
    </source>
</evidence>
<reference evidence="1 2" key="1">
    <citation type="submission" date="2022-03" db="EMBL/GenBank/DDBJ databases">
        <title>Draft genome sequence of Furfurilactobacillus curtus JCM 31185.</title>
        <authorList>
            <person name="Suzuki S."/>
            <person name="Endo A."/>
            <person name="Kajikawa A."/>
        </authorList>
    </citation>
    <scope>NUCLEOTIDE SEQUENCE [LARGE SCALE GENOMIC DNA]</scope>
    <source>
        <strain evidence="1 2">JCM 31185</strain>
    </source>
</reference>
<dbReference type="Proteomes" id="UP001628078">
    <property type="component" value="Unassembled WGS sequence"/>
</dbReference>
<organism evidence="1 2">
    <name type="scientific">Furfurilactobacillus curtus</name>
    <dbReference type="NCBI Taxonomy" id="1746200"/>
    <lineage>
        <taxon>Bacteria</taxon>
        <taxon>Bacillati</taxon>
        <taxon>Bacillota</taxon>
        <taxon>Bacilli</taxon>
        <taxon>Lactobacillales</taxon>
        <taxon>Lactobacillaceae</taxon>
        <taxon>Furfurilactobacillus</taxon>
    </lineage>
</organism>
<comment type="caution">
    <text evidence="1">The sequence shown here is derived from an EMBL/GenBank/DDBJ whole genome shotgun (WGS) entry which is preliminary data.</text>
</comment>
<accession>A0ABQ5JUE1</accession>
<proteinExistence type="predicted"/>